<proteinExistence type="predicted"/>
<name>A0A327KQA4_9BRAD</name>
<keyword evidence="2" id="KW-0472">Membrane</keyword>
<keyword evidence="2" id="KW-0812">Transmembrane</keyword>
<feature type="region of interest" description="Disordered" evidence="1">
    <location>
        <begin position="89"/>
        <end position="152"/>
    </location>
</feature>
<accession>A0A327KQA4</accession>
<evidence type="ECO:0000256" key="1">
    <source>
        <dbReference type="SAM" id="MobiDB-lite"/>
    </source>
</evidence>
<evidence type="ECO:0008006" key="5">
    <source>
        <dbReference type="Google" id="ProtNLM"/>
    </source>
</evidence>
<reference evidence="3 4" key="1">
    <citation type="submission" date="2017-07" db="EMBL/GenBank/DDBJ databases">
        <title>Draft Genome Sequences of Select Purple Nonsulfur Bacteria.</title>
        <authorList>
            <person name="Lasarre B."/>
            <person name="Mckinlay J.B."/>
        </authorList>
    </citation>
    <scope>NUCLEOTIDE SEQUENCE [LARGE SCALE GENOMIC DNA]</scope>
    <source>
        <strain evidence="3 4">DSM 5909</strain>
    </source>
</reference>
<evidence type="ECO:0000313" key="4">
    <source>
        <dbReference type="Proteomes" id="UP000249130"/>
    </source>
</evidence>
<dbReference type="AlphaFoldDB" id="A0A327KQA4"/>
<keyword evidence="2" id="KW-1133">Transmembrane helix</keyword>
<feature type="compositionally biased region" description="Basic and acidic residues" evidence="1">
    <location>
        <begin position="127"/>
        <end position="152"/>
    </location>
</feature>
<protein>
    <recommendedName>
        <fullName evidence="5">GlsB/YeaQ/YmgE family stress response membrane protein</fullName>
    </recommendedName>
</protein>
<organism evidence="3 4">
    <name type="scientific">Rhodoplanes roseus</name>
    <dbReference type="NCBI Taxonomy" id="29409"/>
    <lineage>
        <taxon>Bacteria</taxon>
        <taxon>Pseudomonadati</taxon>
        <taxon>Pseudomonadota</taxon>
        <taxon>Alphaproteobacteria</taxon>
        <taxon>Hyphomicrobiales</taxon>
        <taxon>Nitrobacteraceae</taxon>
        <taxon>Rhodoplanes</taxon>
    </lineage>
</organism>
<dbReference type="EMBL" id="NPEX01000251">
    <property type="protein sequence ID" value="RAI40066.1"/>
    <property type="molecule type" value="Genomic_DNA"/>
</dbReference>
<gene>
    <name evidence="3" type="ORF">CH341_24545</name>
</gene>
<sequence>MNLSFETLLLVALVGAAVGFLGRMMSGDTGLGTLGDVAAGVVGAIAGAAAAPKLGIAADTTNFAIILVALVGAVVVLLGARYLAEVWQSQRRTSAEPDAREQAPPTAAERTTLAPAADTTTNWVRRATPEPRQPREPEPRDVPQPRLWFRES</sequence>
<evidence type="ECO:0000256" key="2">
    <source>
        <dbReference type="SAM" id="Phobius"/>
    </source>
</evidence>
<keyword evidence="4" id="KW-1185">Reference proteome</keyword>
<comment type="caution">
    <text evidence="3">The sequence shown here is derived from an EMBL/GenBank/DDBJ whole genome shotgun (WGS) entry which is preliminary data.</text>
</comment>
<dbReference type="RefSeq" id="WP_111421642.1">
    <property type="nucleotide sequence ID" value="NZ_NPEX01000251.1"/>
</dbReference>
<dbReference type="Proteomes" id="UP000249130">
    <property type="component" value="Unassembled WGS sequence"/>
</dbReference>
<evidence type="ECO:0000313" key="3">
    <source>
        <dbReference type="EMBL" id="RAI40066.1"/>
    </source>
</evidence>
<feature type="transmembrane region" description="Helical" evidence="2">
    <location>
        <begin position="63"/>
        <end position="84"/>
    </location>
</feature>